<dbReference type="InterPro" id="IPR050598">
    <property type="entry name" value="AminoAcid_Transporter"/>
</dbReference>
<reference evidence="20" key="1">
    <citation type="submission" date="2025-08" db="UniProtKB">
        <authorList>
            <consortium name="Ensembl"/>
        </authorList>
    </citation>
    <scope>IDENTIFICATION</scope>
</reference>
<dbReference type="GO" id="GO:0015179">
    <property type="term" value="F:L-amino acid transmembrane transporter activity"/>
    <property type="evidence" value="ECO:0007669"/>
    <property type="project" value="TreeGrafter"/>
</dbReference>
<evidence type="ECO:0000256" key="9">
    <source>
        <dbReference type="ARBA" id="ARBA00023157"/>
    </source>
</evidence>
<dbReference type="PIRSF" id="PIRSF006060">
    <property type="entry name" value="AA_transporter"/>
    <property type="match status" value="1"/>
</dbReference>
<dbReference type="FunFam" id="1.20.1740.10:FF:000015">
    <property type="entry name" value="B(0,+)-type amino acid transporter 1"/>
    <property type="match status" value="1"/>
</dbReference>
<feature type="transmembrane region" description="Helical" evidence="19">
    <location>
        <begin position="218"/>
        <end position="237"/>
    </location>
</feature>
<keyword evidence="3" id="KW-0813">Transport</keyword>
<feature type="transmembrane region" description="Helical" evidence="19">
    <location>
        <begin position="353"/>
        <end position="371"/>
    </location>
</feature>
<evidence type="ECO:0000256" key="1">
    <source>
        <dbReference type="ARBA" id="ARBA00004424"/>
    </source>
</evidence>
<keyword evidence="9" id="KW-1015">Disulfide bond</keyword>
<dbReference type="Pfam" id="PF13520">
    <property type="entry name" value="AA_permease_2"/>
    <property type="match status" value="1"/>
</dbReference>
<dbReference type="AlphaFoldDB" id="A0A8D0D0R8"/>
<evidence type="ECO:0000256" key="5">
    <source>
        <dbReference type="ARBA" id="ARBA00022553"/>
    </source>
</evidence>
<dbReference type="GeneTree" id="ENSGT00940000162520"/>
<keyword evidence="4" id="KW-1003">Cell membrane</keyword>
<feature type="transmembrane region" description="Helical" evidence="19">
    <location>
        <begin position="257"/>
        <end position="279"/>
    </location>
</feature>
<evidence type="ECO:0000256" key="17">
    <source>
        <dbReference type="ARBA" id="ARBA00083296"/>
    </source>
</evidence>
<evidence type="ECO:0000256" key="13">
    <source>
        <dbReference type="ARBA" id="ARBA00052179"/>
    </source>
</evidence>
<dbReference type="GO" id="GO:0016324">
    <property type="term" value="C:apical plasma membrane"/>
    <property type="evidence" value="ECO:0007669"/>
    <property type="project" value="UniProtKB-SubCell"/>
</dbReference>
<keyword evidence="7 19" id="KW-1133">Transmembrane helix</keyword>
<evidence type="ECO:0000256" key="16">
    <source>
        <dbReference type="ARBA" id="ARBA00079910"/>
    </source>
</evidence>
<comment type="catalytic activity">
    <reaction evidence="13">
        <text>L-cysteine(out) + L-arginine(in) = L-cysteine(in) + L-arginine(out)</text>
        <dbReference type="Rhea" id="RHEA:71071"/>
        <dbReference type="ChEBI" id="CHEBI:32682"/>
        <dbReference type="ChEBI" id="CHEBI:35235"/>
    </reaction>
    <physiologicalReaction direction="left-to-right" evidence="13">
        <dbReference type="Rhea" id="RHEA:71072"/>
    </physiologicalReaction>
</comment>
<comment type="catalytic activity">
    <reaction evidence="18">
        <text>L-phenylalanine(out) + L-arginine(in) = L-phenylalanine(in) + L-arginine(out)</text>
        <dbReference type="Rhea" id="RHEA:71067"/>
        <dbReference type="ChEBI" id="CHEBI:32682"/>
        <dbReference type="ChEBI" id="CHEBI:58095"/>
    </reaction>
    <physiologicalReaction direction="left-to-right" evidence="18">
        <dbReference type="Rhea" id="RHEA:71068"/>
    </physiologicalReaction>
</comment>
<dbReference type="Ensembl" id="ENSSLUT00000025960.1">
    <property type="protein sequence ID" value="ENSSLUP00000025149.1"/>
    <property type="gene ID" value="ENSSLUG00000011460.1"/>
</dbReference>
<evidence type="ECO:0000256" key="14">
    <source>
        <dbReference type="ARBA" id="ARBA00052732"/>
    </source>
</evidence>
<evidence type="ECO:0000256" key="7">
    <source>
        <dbReference type="ARBA" id="ARBA00022989"/>
    </source>
</evidence>
<reference evidence="20" key="2">
    <citation type="submission" date="2025-09" db="UniProtKB">
        <authorList>
            <consortium name="Ensembl"/>
        </authorList>
    </citation>
    <scope>IDENTIFICATION</scope>
</reference>
<dbReference type="Gene3D" id="1.20.1740.10">
    <property type="entry name" value="Amino acid/polyamine transporter I"/>
    <property type="match status" value="1"/>
</dbReference>
<organism evidence="20 21">
    <name type="scientific">Sander lucioperca</name>
    <name type="common">Pike-perch</name>
    <name type="synonym">Perca lucioperca</name>
    <dbReference type="NCBI Taxonomy" id="283035"/>
    <lineage>
        <taxon>Eukaryota</taxon>
        <taxon>Metazoa</taxon>
        <taxon>Chordata</taxon>
        <taxon>Craniata</taxon>
        <taxon>Vertebrata</taxon>
        <taxon>Euteleostomi</taxon>
        <taxon>Actinopterygii</taxon>
        <taxon>Neopterygii</taxon>
        <taxon>Teleostei</taxon>
        <taxon>Neoteleostei</taxon>
        <taxon>Acanthomorphata</taxon>
        <taxon>Eupercaria</taxon>
        <taxon>Perciformes</taxon>
        <taxon>Percoidei</taxon>
        <taxon>Percidae</taxon>
        <taxon>Luciopercinae</taxon>
        <taxon>Sander</taxon>
    </lineage>
</organism>
<sequence>MTLNYLTEGGITFRSMKPEALKMKREIGLIGGVSLVAGTMIGSGIFMSPQFVLAYVGSPGASMVIWALSGVVAMFAVLSYTELGTVISESGGEFIYILRIYGSCPAFFAAITFILVVKPFSIAAMAISIAEYSLAPFYTGCLPPQLAVKCAAAVAILVVAIVNILNVRIAVKVQVVFLVAKVLALAFIVIGGIVELIQSSRVLVENLKVENAFKGTQYSLSTVGMAFYQGLWSYAGWYNLNYVTEELKRPEVNLPRAVVIAISLVTGLYLLVNVSYLTVMTPKELMSSSAVAVTWGNKVLGSWGWIMSVAAALSAFGSLNGTFFSGGRVCFVAAREGHMVRPDILAMAHVHRLTPSPALIFTTVVSLLVLIPGDFQSIVNFFSFTAWFFYAITLLTITLCLFLSPQVPIVLPIVVLMAAIFLVLAPIIDNPQIEYLYVTLFILSGAIVYIPFIHYKLCPGLLTKLTVFLQLFLEVAPAEKNL</sequence>
<comment type="subcellular location">
    <subcellularLocation>
        <location evidence="1">Apical cell membrane</location>
        <topology evidence="1">Multi-pass membrane protein</topology>
    </subcellularLocation>
</comment>
<evidence type="ECO:0000256" key="11">
    <source>
        <dbReference type="ARBA" id="ARBA00051814"/>
    </source>
</evidence>
<evidence type="ECO:0000313" key="21">
    <source>
        <dbReference type="Proteomes" id="UP000694568"/>
    </source>
</evidence>
<feature type="transmembrane region" description="Helical" evidence="19">
    <location>
        <begin position="175"/>
        <end position="197"/>
    </location>
</feature>
<evidence type="ECO:0000256" key="12">
    <source>
        <dbReference type="ARBA" id="ARBA00051835"/>
    </source>
</evidence>
<evidence type="ECO:0000256" key="4">
    <source>
        <dbReference type="ARBA" id="ARBA00022475"/>
    </source>
</evidence>
<feature type="transmembrane region" description="Helical" evidence="19">
    <location>
        <begin position="410"/>
        <end position="428"/>
    </location>
</feature>
<dbReference type="PANTHER" id="PTHR11785">
    <property type="entry name" value="AMINO ACID TRANSPORTER"/>
    <property type="match status" value="1"/>
</dbReference>
<keyword evidence="21" id="KW-1185">Reference proteome</keyword>
<evidence type="ECO:0000256" key="8">
    <source>
        <dbReference type="ARBA" id="ARBA00023136"/>
    </source>
</evidence>
<comment type="similarity">
    <text evidence="2">Belongs to the amino acid-polyamine-organocation (APC) superfamily.</text>
</comment>
<evidence type="ECO:0000256" key="6">
    <source>
        <dbReference type="ARBA" id="ARBA00022692"/>
    </source>
</evidence>
<comment type="catalytic activity">
    <reaction evidence="11">
        <text>L-cystine(out) + L-arginine(in) = L-cystine(in) + L-arginine(out)</text>
        <dbReference type="Rhea" id="RHEA:71075"/>
        <dbReference type="ChEBI" id="CHEBI:32682"/>
        <dbReference type="ChEBI" id="CHEBI:35491"/>
    </reaction>
    <physiologicalReaction direction="left-to-right" evidence="11">
        <dbReference type="Rhea" id="RHEA:71076"/>
    </physiologicalReaction>
</comment>
<feature type="transmembrane region" description="Helical" evidence="19">
    <location>
        <begin position="146"/>
        <end position="169"/>
    </location>
</feature>
<keyword evidence="8 19" id="KW-0472">Membrane</keyword>
<comment type="catalytic activity">
    <reaction evidence="12">
        <text>L-histidine(out) + L-arginine(in) = L-histidine(in) + L-arginine(out)</text>
        <dbReference type="Rhea" id="RHEA:71063"/>
        <dbReference type="ChEBI" id="CHEBI:32682"/>
        <dbReference type="ChEBI" id="CHEBI:57595"/>
    </reaction>
    <physiologicalReaction direction="left-to-right" evidence="12">
        <dbReference type="Rhea" id="RHEA:71064"/>
    </physiologicalReaction>
</comment>
<feature type="transmembrane region" description="Helical" evidence="19">
    <location>
        <begin position="63"/>
        <end position="83"/>
    </location>
</feature>
<evidence type="ECO:0000313" key="20">
    <source>
        <dbReference type="Ensembl" id="ENSSLUP00000025149.1"/>
    </source>
</evidence>
<comment type="catalytic activity">
    <reaction evidence="14">
        <text>L-leucine(out) + L-arginine(in) = L-leucine(in) + L-arginine(out)</text>
        <dbReference type="Rhea" id="RHEA:71059"/>
        <dbReference type="ChEBI" id="CHEBI:32682"/>
        <dbReference type="ChEBI" id="CHEBI:57427"/>
    </reaction>
    <physiologicalReaction direction="left-to-right" evidence="14">
        <dbReference type="Rhea" id="RHEA:71060"/>
    </physiologicalReaction>
</comment>
<gene>
    <name evidence="20" type="primary">zmp:0000001267</name>
</gene>
<comment type="catalytic activity">
    <reaction evidence="10">
        <text>L-lysine(out) + L-arginine(in) = L-lysine(in) + L-arginine(out)</text>
        <dbReference type="Rhea" id="RHEA:70827"/>
        <dbReference type="ChEBI" id="CHEBI:32551"/>
        <dbReference type="ChEBI" id="CHEBI:32682"/>
    </reaction>
    <physiologicalReaction direction="left-to-right" evidence="10">
        <dbReference type="Rhea" id="RHEA:70828"/>
    </physiologicalReaction>
</comment>
<accession>A0A8D0D0R8</accession>
<evidence type="ECO:0000256" key="3">
    <source>
        <dbReference type="ARBA" id="ARBA00022448"/>
    </source>
</evidence>
<keyword evidence="5" id="KW-0597">Phosphoprotein</keyword>
<proteinExistence type="inferred from homology"/>
<keyword evidence="6 19" id="KW-0812">Transmembrane</keyword>
<dbReference type="InterPro" id="IPR002293">
    <property type="entry name" value="AA/rel_permease1"/>
</dbReference>
<evidence type="ECO:0000256" key="2">
    <source>
        <dbReference type="ARBA" id="ARBA00009523"/>
    </source>
</evidence>
<dbReference type="PANTHER" id="PTHR11785:SF340">
    <property type="entry name" value="AROMATIC-PREFERRING AMINO ACID TRANSPORTER"/>
    <property type="match status" value="1"/>
</dbReference>
<evidence type="ECO:0000256" key="19">
    <source>
        <dbReference type="SAM" id="Phobius"/>
    </source>
</evidence>
<feature type="transmembrane region" description="Helical" evidence="19">
    <location>
        <begin position="435"/>
        <end position="455"/>
    </location>
</feature>
<feature type="transmembrane region" description="Helical" evidence="19">
    <location>
        <begin position="27"/>
        <end position="51"/>
    </location>
</feature>
<evidence type="ECO:0000256" key="15">
    <source>
        <dbReference type="ARBA" id="ARBA00074336"/>
    </source>
</evidence>
<protein>
    <recommendedName>
        <fullName evidence="15">b(0,+)-type amino acid transporter 1</fullName>
    </recommendedName>
    <alternativeName>
        <fullName evidence="16">Glycoprotein-associated amino acid transporter b0,+AT1</fullName>
    </alternativeName>
    <alternativeName>
        <fullName evidence="17">Solute carrier family 7 member 9</fullName>
    </alternativeName>
</protein>
<feature type="transmembrane region" description="Helical" evidence="19">
    <location>
        <begin position="378"/>
        <end position="404"/>
    </location>
</feature>
<evidence type="ECO:0000256" key="10">
    <source>
        <dbReference type="ARBA" id="ARBA00051323"/>
    </source>
</evidence>
<evidence type="ECO:0000256" key="18">
    <source>
        <dbReference type="ARBA" id="ARBA00093193"/>
    </source>
</evidence>
<dbReference type="Proteomes" id="UP000694568">
    <property type="component" value="Unplaced"/>
</dbReference>
<feature type="transmembrane region" description="Helical" evidence="19">
    <location>
        <begin position="300"/>
        <end position="319"/>
    </location>
</feature>
<name>A0A8D0D0R8_SANLU</name>